<reference evidence="1 2" key="1">
    <citation type="submission" date="2017-04" db="EMBL/GenBank/DDBJ databases">
        <authorList>
            <person name="Afonso C.L."/>
            <person name="Miller P.J."/>
            <person name="Scott M.A."/>
            <person name="Spackman E."/>
            <person name="Goraichik I."/>
            <person name="Dimitrov K.M."/>
            <person name="Suarez D.L."/>
            <person name="Swayne D.E."/>
        </authorList>
    </citation>
    <scope>NUCLEOTIDE SEQUENCE [LARGE SCALE GENOMIC DNA]</scope>
    <source>
        <strain evidence="1 2">DSM 11622</strain>
    </source>
</reference>
<gene>
    <name evidence="1" type="ORF">SAMN00120144_3952</name>
</gene>
<dbReference type="Proteomes" id="UP000192266">
    <property type="component" value="Unassembled WGS sequence"/>
</dbReference>
<dbReference type="EMBL" id="FWWW01000037">
    <property type="protein sequence ID" value="SMB83021.1"/>
    <property type="molecule type" value="Genomic_DNA"/>
</dbReference>
<sequence length="182" mass="19986">MSQRPQLIKCLNVWLPVRSQTFFALLLLSGVGCQESAPTQPEEPRVLGSPVTGITTKLEDEVTSLPGGQIAWSTFWKLCWHPYPGARNYQLQVFTSEGASPRLRPQATPCYRLQIAAGYNAQTQGLLNRDKLISLQMGQLSYKIRAVLADNTVSEWSPVVGLYEASPSALSGQRSSDTSTSK</sequence>
<accession>A0A1W1UQE2</accession>
<dbReference type="PROSITE" id="PS51257">
    <property type="entry name" value="PROKAR_LIPOPROTEIN"/>
    <property type="match status" value="1"/>
</dbReference>
<dbReference type="AlphaFoldDB" id="A0A1W1UQE2"/>
<organism evidence="1 2">
    <name type="scientific">Hymenobacter roseosalivarius DSM 11622</name>
    <dbReference type="NCBI Taxonomy" id="645990"/>
    <lineage>
        <taxon>Bacteria</taxon>
        <taxon>Pseudomonadati</taxon>
        <taxon>Bacteroidota</taxon>
        <taxon>Cytophagia</taxon>
        <taxon>Cytophagales</taxon>
        <taxon>Hymenobacteraceae</taxon>
        <taxon>Hymenobacter</taxon>
    </lineage>
</organism>
<evidence type="ECO:0000313" key="1">
    <source>
        <dbReference type="EMBL" id="SMB83021.1"/>
    </source>
</evidence>
<keyword evidence="2" id="KW-1185">Reference proteome</keyword>
<proteinExistence type="predicted"/>
<evidence type="ECO:0000313" key="2">
    <source>
        <dbReference type="Proteomes" id="UP000192266"/>
    </source>
</evidence>
<evidence type="ECO:0008006" key="3">
    <source>
        <dbReference type="Google" id="ProtNLM"/>
    </source>
</evidence>
<name>A0A1W1UQE2_9BACT</name>
<protein>
    <recommendedName>
        <fullName evidence="3">Lipoprotein</fullName>
    </recommendedName>
</protein>